<dbReference type="Proteomes" id="UP001500171">
    <property type="component" value="Unassembled WGS sequence"/>
</dbReference>
<organism evidence="3 4">
    <name type="scientific">Orbus sasakiae</name>
    <dbReference type="NCBI Taxonomy" id="1078475"/>
    <lineage>
        <taxon>Bacteria</taxon>
        <taxon>Pseudomonadati</taxon>
        <taxon>Pseudomonadota</taxon>
        <taxon>Gammaproteobacteria</taxon>
        <taxon>Orbales</taxon>
        <taxon>Orbaceae</taxon>
        <taxon>Orbus</taxon>
    </lineage>
</organism>
<gene>
    <name evidence="3" type="ORF">GCM10023211_06530</name>
</gene>
<dbReference type="Gene3D" id="3.40.50.2000">
    <property type="entry name" value="Glycogen Phosphorylase B"/>
    <property type="match status" value="2"/>
</dbReference>
<evidence type="ECO:0000256" key="1">
    <source>
        <dbReference type="ARBA" id="ARBA00022676"/>
    </source>
</evidence>
<keyword evidence="2" id="KW-0808">Transferase</keyword>
<dbReference type="InterPro" id="IPR002201">
    <property type="entry name" value="Glyco_trans_9"/>
</dbReference>
<dbReference type="EMBL" id="BAABHY010000001">
    <property type="protein sequence ID" value="GAA5106560.1"/>
    <property type="molecule type" value="Genomic_DNA"/>
</dbReference>
<evidence type="ECO:0000256" key="2">
    <source>
        <dbReference type="ARBA" id="ARBA00022679"/>
    </source>
</evidence>
<dbReference type="PANTHER" id="PTHR30160">
    <property type="entry name" value="TETRAACYLDISACCHARIDE 4'-KINASE-RELATED"/>
    <property type="match status" value="1"/>
</dbReference>
<accession>A0ABP9N6H3</accession>
<sequence>MFIRHDGKIGDFIVSSFVYREIKKQYPHIHIGVVVAPETQYLFKSDSNIDSLYVTRKRALFAFWQIGRKIAKEHYDIVIDLTEFLRNRDLVLIRSVKAAINIGYQQNHLKLFNYNIAANNEHITLDYEKALFMLGFEPMQRCCSFPNIPHNKELAIFCQQNLTCDYIAINFFGAANHKKFTSIKQIEWLSRLKAVYPKKKILVLTFPKVTQELKSSLPAGQYIIYENTNTIFDTIELIRNASLVISPDTSIVHIASAFNKPIIAFYMTSDPTNPYCKWLPMNNQNTSIYYYQHNINEIDIKSIKLN</sequence>
<keyword evidence="4" id="KW-1185">Reference proteome</keyword>
<comment type="caution">
    <text evidence="3">The sequence shown here is derived from an EMBL/GenBank/DDBJ whole genome shotgun (WGS) entry which is preliminary data.</text>
</comment>
<protein>
    <submittedName>
        <fullName evidence="3">Glycosyltransferase family 9 protein</fullName>
    </submittedName>
</protein>
<dbReference type="SUPFAM" id="SSF53756">
    <property type="entry name" value="UDP-Glycosyltransferase/glycogen phosphorylase"/>
    <property type="match status" value="1"/>
</dbReference>
<evidence type="ECO:0000313" key="4">
    <source>
        <dbReference type="Proteomes" id="UP001500171"/>
    </source>
</evidence>
<dbReference type="PANTHER" id="PTHR30160:SF15">
    <property type="entry name" value="GLYCOSYLTRANSFERASE HI_0523-RELATED"/>
    <property type="match status" value="1"/>
</dbReference>
<keyword evidence="1" id="KW-0328">Glycosyltransferase</keyword>
<dbReference type="InterPro" id="IPR051199">
    <property type="entry name" value="LPS_LOS_Heptosyltrfase"/>
</dbReference>
<proteinExistence type="predicted"/>
<name>A0ABP9N6H3_9GAMM</name>
<evidence type="ECO:0000313" key="3">
    <source>
        <dbReference type="EMBL" id="GAA5106560.1"/>
    </source>
</evidence>
<reference evidence="4" key="1">
    <citation type="journal article" date="2019" name="Int. J. Syst. Evol. Microbiol.">
        <title>The Global Catalogue of Microorganisms (GCM) 10K type strain sequencing project: providing services to taxonomists for standard genome sequencing and annotation.</title>
        <authorList>
            <consortium name="The Broad Institute Genomics Platform"/>
            <consortium name="The Broad Institute Genome Sequencing Center for Infectious Disease"/>
            <person name="Wu L."/>
            <person name="Ma J."/>
        </authorList>
    </citation>
    <scope>NUCLEOTIDE SEQUENCE [LARGE SCALE GENOMIC DNA]</scope>
    <source>
        <strain evidence="4">JCM 18050</strain>
    </source>
</reference>
<dbReference type="Pfam" id="PF01075">
    <property type="entry name" value="Glyco_transf_9"/>
    <property type="match status" value="1"/>
</dbReference>
<dbReference type="CDD" id="cd03789">
    <property type="entry name" value="GT9_LPS_heptosyltransferase"/>
    <property type="match status" value="1"/>
</dbReference>